<evidence type="ECO:0000313" key="2">
    <source>
        <dbReference type="Proteomes" id="UP001454036"/>
    </source>
</evidence>
<comment type="caution">
    <text evidence="1">The sequence shown here is derived from an EMBL/GenBank/DDBJ whole genome shotgun (WGS) entry which is preliminary data.</text>
</comment>
<organism evidence="1 2">
    <name type="scientific">Lithospermum erythrorhizon</name>
    <name type="common">Purple gromwell</name>
    <name type="synonym">Lithospermum officinale var. erythrorhizon</name>
    <dbReference type="NCBI Taxonomy" id="34254"/>
    <lineage>
        <taxon>Eukaryota</taxon>
        <taxon>Viridiplantae</taxon>
        <taxon>Streptophyta</taxon>
        <taxon>Embryophyta</taxon>
        <taxon>Tracheophyta</taxon>
        <taxon>Spermatophyta</taxon>
        <taxon>Magnoliopsida</taxon>
        <taxon>eudicotyledons</taxon>
        <taxon>Gunneridae</taxon>
        <taxon>Pentapetalae</taxon>
        <taxon>asterids</taxon>
        <taxon>lamiids</taxon>
        <taxon>Boraginales</taxon>
        <taxon>Boraginaceae</taxon>
        <taxon>Boraginoideae</taxon>
        <taxon>Lithospermeae</taxon>
        <taxon>Lithospermum</taxon>
    </lineage>
</organism>
<protein>
    <submittedName>
        <fullName evidence="1">Uncharacterized protein</fullName>
    </submittedName>
</protein>
<dbReference type="Proteomes" id="UP001454036">
    <property type="component" value="Unassembled WGS sequence"/>
</dbReference>
<sequence length="101" mass="11844">MTGIQFYFYDPLHQASNRMNTLPRLDMSIVERLVEVMEPNPYAEFLKNASALENIDDYHIVISEYDSGDQSELWTSGYTQNQEEAIKYNTTMVVMIRYNMC</sequence>
<dbReference type="AlphaFoldDB" id="A0AAV3PVK4"/>
<dbReference type="EMBL" id="BAABME010002540">
    <property type="protein sequence ID" value="GAA0155083.1"/>
    <property type="molecule type" value="Genomic_DNA"/>
</dbReference>
<keyword evidence="2" id="KW-1185">Reference proteome</keyword>
<name>A0AAV3PVK4_LITER</name>
<reference evidence="1 2" key="1">
    <citation type="submission" date="2024-01" db="EMBL/GenBank/DDBJ databases">
        <title>The complete chloroplast genome sequence of Lithospermum erythrorhizon: insights into the phylogenetic relationship among Boraginaceae species and the maternal lineages of purple gromwells.</title>
        <authorList>
            <person name="Okada T."/>
            <person name="Watanabe K."/>
        </authorList>
    </citation>
    <scope>NUCLEOTIDE SEQUENCE [LARGE SCALE GENOMIC DNA]</scope>
</reference>
<proteinExistence type="predicted"/>
<gene>
    <name evidence="1" type="ORF">LIER_12901</name>
</gene>
<accession>A0AAV3PVK4</accession>
<evidence type="ECO:0000313" key="1">
    <source>
        <dbReference type="EMBL" id="GAA0155083.1"/>
    </source>
</evidence>